<keyword evidence="1" id="KW-0677">Repeat</keyword>
<sequence length="418" mass="47216">MAAAVVMTPPPSPPIHSLSNTTTNPHYHHLLTLITHCTAMPQLKQIHANALRTLSPDHPSTLFLHSRLVHFSASTDLDYASRLLHHIDNPNSFIWNTVIRAHAWNPHRKIEAFRLYRKMLMDGRVKQDKHTFPLVLKALAYLSWLSEGMQVHAHVVKLGYASDVYINNSLVHFYVSCGRVYVGRKVFDEMPERSLVSWNVMIDGYVEVGEFETALWLFVELQEKELFAPDGFTMQTVVCACGGMSALSLGMWAHAYVLRKCVVGVVGDALLKNSLLDMYCKCGSLEMACQVFDSMQRRDVATWNSMIMGFAMHGKVEKALEAFETMREDEEIAPNSITFVSVLSACNHGGLVEEGRLYFDLMVSKYKIEPQLEHYGCMVDLLARAGLIDDALNLVADMHVKPDVVIWRSLWMLVASKM</sequence>
<dbReference type="AlphaFoldDB" id="A0AAP0IJW1"/>
<protein>
    <recommendedName>
        <fullName evidence="5">Pentatricopeptide repeat-containing protein</fullName>
    </recommendedName>
</protein>
<proteinExistence type="predicted"/>
<dbReference type="InterPro" id="IPR002885">
    <property type="entry name" value="PPR_rpt"/>
</dbReference>
<organism evidence="3 4">
    <name type="scientific">Stephania japonica</name>
    <dbReference type="NCBI Taxonomy" id="461633"/>
    <lineage>
        <taxon>Eukaryota</taxon>
        <taxon>Viridiplantae</taxon>
        <taxon>Streptophyta</taxon>
        <taxon>Embryophyta</taxon>
        <taxon>Tracheophyta</taxon>
        <taxon>Spermatophyta</taxon>
        <taxon>Magnoliopsida</taxon>
        <taxon>Ranunculales</taxon>
        <taxon>Menispermaceae</taxon>
        <taxon>Menispermoideae</taxon>
        <taxon>Cissampelideae</taxon>
        <taxon>Stephania</taxon>
    </lineage>
</organism>
<dbReference type="Pfam" id="PF13041">
    <property type="entry name" value="PPR_2"/>
    <property type="match status" value="1"/>
</dbReference>
<gene>
    <name evidence="3" type="ORF">Sjap_015848</name>
</gene>
<dbReference type="Gene3D" id="1.25.40.10">
    <property type="entry name" value="Tetratricopeptide repeat domain"/>
    <property type="match status" value="3"/>
</dbReference>
<reference evidence="3 4" key="1">
    <citation type="submission" date="2024-01" db="EMBL/GenBank/DDBJ databases">
        <title>Genome assemblies of Stephania.</title>
        <authorList>
            <person name="Yang L."/>
        </authorList>
    </citation>
    <scope>NUCLEOTIDE SEQUENCE [LARGE SCALE GENOMIC DNA]</scope>
    <source>
        <strain evidence="3">QJT</strain>
        <tissue evidence="3">Leaf</tissue>
    </source>
</reference>
<name>A0AAP0IJW1_9MAGN</name>
<dbReference type="FunFam" id="1.25.40.10:FF:000242">
    <property type="entry name" value="Pentatricopeptide repeat-containing protein"/>
    <property type="match status" value="1"/>
</dbReference>
<evidence type="ECO:0000313" key="4">
    <source>
        <dbReference type="Proteomes" id="UP001417504"/>
    </source>
</evidence>
<comment type="caution">
    <text evidence="3">The sequence shown here is derived from an EMBL/GenBank/DDBJ whole genome shotgun (WGS) entry which is preliminary data.</text>
</comment>
<feature type="repeat" description="PPR" evidence="2">
    <location>
        <begin position="194"/>
        <end position="228"/>
    </location>
</feature>
<dbReference type="PROSITE" id="PS51375">
    <property type="entry name" value="PPR"/>
    <property type="match status" value="3"/>
</dbReference>
<dbReference type="Proteomes" id="UP001417504">
    <property type="component" value="Unassembled WGS sequence"/>
</dbReference>
<dbReference type="GO" id="GO:0003723">
    <property type="term" value="F:RNA binding"/>
    <property type="evidence" value="ECO:0007669"/>
    <property type="project" value="InterPro"/>
</dbReference>
<dbReference type="Pfam" id="PF01535">
    <property type="entry name" value="PPR"/>
    <property type="match status" value="3"/>
</dbReference>
<evidence type="ECO:0000256" key="1">
    <source>
        <dbReference type="ARBA" id="ARBA00022737"/>
    </source>
</evidence>
<evidence type="ECO:0008006" key="5">
    <source>
        <dbReference type="Google" id="ProtNLM"/>
    </source>
</evidence>
<accession>A0AAP0IJW1</accession>
<dbReference type="GO" id="GO:0009451">
    <property type="term" value="P:RNA modification"/>
    <property type="evidence" value="ECO:0007669"/>
    <property type="project" value="InterPro"/>
</dbReference>
<dbReference type="EMBL" id="JBBNAE010000006">
    <property type="protein sequence ID" value="KAK9116901.1"/>
    <property type="molecule type" value="Genomic_DNA"/>
</dbReference>
<dbReference type="InterPro" id="IPR046960">
    <property type="entry name" value="PPR_At4g14850-like_plant"/>
</dbReference>
<feature type="repeat" description="PPR" evidence="2">
    <location>
        <begin position="268"/>
        <end position="298"/>
    </location>
</feature>
<dbReference type="InterPro" id="IPR011990">
    <property type="entry name" value="TPR-like_helical_dom_sf"/>
</dbReference>
<dbReference type="NCBIfam" id="TIGR00756">
    <property type="entry name" value="PPR"/>
    <property type="match status" value="3"/>
</dbReference>
<dbReference type="PANTHER" id="PTHR47926:SF508">
    <property type="entry name" value="PENTATRICOPEPTIDE REPEAT-CONTAINING PROTEIN"/>
    <property type="match status" value="1"/>
</dbReference>
<evidence type="ECO:0000313" key="3">
    <source>
        <dbReference type="EMBL" id="KAK9116901.1"/>
    </source>
</evidence>
<feature type="repeat" description="PPR" evidence="2">
    <location>
        <begin position="299"/>
        <end position="333"/>
    </location>
</feature>
<keyword evidence="4" id="KW-1185">Reference proteome</keyword>
<evidence type="ECO:0000256" key="2">
    <source>
        <dbReference type="PROSITE-ProRule" id="PRU00708"/>
    </source>
</evidence>
<dbReference type="FunFam" id="1.25.40.10:FF:000427">
    <property type="entry name" value="Pentatricopeptide repeat-containing protein chloroplastic"/>
    <property type="match status" value="1"/>
</dbReference>
<dbReference type="PANTHER" id="PTHR47926">
    <property type="entry name" value="PENTATRICOPEPTIDE REPEAT-CONTAINING PROTEIN"/>
    <property type="match status" value="1"/>
</dbReference>